<accession>A0A1V4IL58</accession>
<reference evidence="1 2" key="1">
    <citation type="submission" date="2017-03" db="EMBL/GenBank/DDBJ databases">
        <title>Genome sequence of Clostridium oryzae DSM 28571.</title>
        <authorList>
            <person name="Poehlein A."/>
            <person name="Daniel R."/>
        </authorList>
    </citation>
    <scope>NUCLEOTIDE SEQUENCE [LARGE SCALE GENOMIC DNA]</scope>
    <source>
        <strain evidence="1 2">DSM 28571</strain>
    </source>
</reference>
<keyword evidence="2" id="KW-1185">Reference proteome</keyword>
<dbReference type="Proteomes" id="UP000190080">
    <property type="component" value="Unassembled WGS sequence"/>
</dbReference>
<dbReference type="Gene3D" id="3.40.50.1820">
    <property type="entry name" value="alpha/beta hydrolase"/>
    <property type="match status" value="1"/>
</dbReference>
<dbReference type="PANTHER" id="PTHR48098">
    <property type="entry name" value="ENTEROCHELIN ESTERASE-RELATED"/>
    <property type="match status" value="1"/>
</dbReference>
<sequence>MSRARHVTFDRIQIMADKRRTKMKGTIKNIIITGYKCILYLPENYDSSNTCYPVVYINGDDGVEQVISDIESHFNTDCEEFIAVSIQSLNWNRDYSPWPAPRLSKKSDDFEGEALTYIETLVSSIKPFIDKNYRTKVEPQNTALIGYSLAGLATLYTAYITGIFGKIGCLSGSLWYDKWIEFIEKHKLVNRDLKIYMSLGKNEEFVRNSRMAKVGQYTKRTAEILKEQLVCNENLLLEWNEGGHFSDVPQRFAKALLWIQNI</sequence>
<gene>
    <name evidence="1" type="ORF">CLORY_26400</name>
</gene>
<dbReference type="InterPro" id="IPR000801">
    <property type="entry name" value="Esterase-like"/>
</dbReference>
<protein>
    <submittedName>
        <fullName evidence="1">Putative esterase</fullName>
    </submittedName>
</protein>
<dbReference type="PANTHER" id="PTHR48098:SF6">
    <property type="entry name" value="FERRI-BACILLIBACTIN ESTERASE BESA"/>
    <property type="match status" value="1"/>
</dbReference>
<evidence type="ECO:0000313" key="2">
    <source>
        <dbReference type="Proteomes" id="UP000190080"/>
    </source>
</evidence>
<proteinExistence type="predicted"/>
<dbReference type="AlphaFoldDB" id="A0A1V4IL58"/>
<organism evidence="1 2">
    <name type="scientific">Clostridium oryzae</name>
    <dbReference type="NCBI Taxonomy" id="1450648"/>
    <lineage>
        <taxon>Bacteria</taxon>
        <taxon>Bacillati</taxon>
        <taxon>Bacillota</taxon>
        <taxon>Clostridia</taxon>
        <taxon>Eubacteriales</taxon>
        <taxon>Clostridiaceae</taxon>
        <taxon>Clostridium</taxon>
    </lineage>
</organism>
<dbReference type="SUPFAM" id="SSF53474">
    <property type="entry name" value="alpha/beta-Hydrolases"/>
    <property type="match status" value="1"/>
</dbReference>
<dbReference type="InterPro" id="IPR050583">
    <property type="entry name" value="Mycobacterial_A85_antigen"/>
</dbReference>
<dbReference type="STRING" id="1450648.CLORY_26400"/>
<name>A0A1V4IL58_9CLOT</name>
<dbReference type="InterPro" id="IPR029058">
    <property type="entry name" value="AB_hydrolase_fold"/>
</dbReference>
<dbReference type="EMBL" id="MZGV01000028">
    <property type="protein sequence ID" value="OPJ60772.1"/>
    <property type="molecule type" value="Genomic_DNA"/>
</dbReference>
<dbReference type="Pfam" id="PF00756">
    <property type="entry name" value="Esterase"/>
    <property type="match status" value="1"/>
</dbReference>
<evidence type="ECO:0000313" key="1">
    <source>
        <dbReference type="EMBL" id="OPJ60772.1"/>
    </source>
</evidence>
<comment type="caution">
    <text evidence="1">The sequence shown here is derived from an EMBL/GenBank/DDBJ whole genome shotgun (WGS) entry which is preliminary data.</text>
</comment>